<dbReference type="Pfam" id="PF03559">
    <property type="entry name" value="Hexose_dehydrat"/>
    <property type="match status" value="2"/>
</dbReference>
<evidence type="ECO:0000259" key="1">
    <source>
        <dbReference type="Pfam" id="PF03559"/>
    </source>
</evidence>
<name>A0ABV9DRA6_9ACTN</name>
<protein>
    <submittedName>
        <fullName evidence="2">NDP-hexose 2,3-dehydratase family protein</fullName>
    </submittedName>
</protein>
<dbReference type="Gene3D" id="3.90.79.40">
    <property type="entry name" value="EvaA sugar 2,3-dehydratase subunit"/>
    <property type="match status" value="2"/>
</dbReference>
<accession>A0ABV9DRA6</accession>
<comment type="caution">
    <text evidence="2">The sequence shown here is derived from an EMBL/GenBank/DDBJ whole genome shotgun (WGS) entry which is preliminary data.</text>
</comment>
<proteinExistence type="predicted"/>
<feature type="domain" description="dTDP-4-dehydro-6-deoxy-alpha-D-glucopyranose 2,3-dehydratase" evidence="1">
    <location>
        <begin position="251"/>
        <end position="454"/>
    </location>
</feature>
<reference evidence="3" key="1">
    <citation type="journal article" date="2019" name="Int. J. Syst. Evol. Microbiol.">
        <title>The Global Catalogue of Microorganisms (GCM) 10K type strain sequencing project: providing services to taxonomists for standard genome sequencing and annotation.</title>
        <authorList>
            <consortium name="The Broad Institute Genomics Platform"/>
            <consortium name="The Broad Institute Genome Sequencing Center for Infectious Disease"/>
            <person name="Wu L."/>
            <person name="Ma J."/>
        </authorList>
    </citation>
    <scope>NUCLEOTIDE SEQUENCE [LARGE SCALE GENOMIC DNA]</scope>
    <source>
        <strain evidence="3">XZYJ18</strain>
    </source>
</reference>
<dbReference type="InterPro" id="IPR038153">
    <property type="entry name" value="EvaA-like_sf"/>
</dbReference>
<feature type="domain" description="dTDP-4-dehydro-6-deoxy-alpha-D-glucopyranose 2,3-dehydratase" evidence="1">
    <location>
        <begin position="44"/>
        <end position="236"/>
    </location>
</feature>
<evidence type="ECO:0000313" key="2">
    <source>
        <dbReference type="EMBL" id="MFC4560997.1"/>
    </source>
</evidence>
<evidence type="ECO:0000313" key="3">
    <source>
        <dbReference type="Proteomes" id="UP001595923"/>
    </source>
</evidence>
<gene>
    <name evidence="2" type="ORF">ACFO4E_03900</name>
</gene>
<keyword evidence="3" id="KW-1185">Reference proteome</keyword>
<dbReference type="InterPro" id="IPR005212">
    <property type="entry name" value="EvaA-like"/>
</dbReference>
<sequence>MPAADLAAARLSPRHGGRDAARVAASATAPVDAGRIDAVRARLAHAAGDPGFRVDRVPFSDLAGWGFTGAAGALVHDSGRFFSVAGLRVRTDTGAVNEWSQPIIHQPEVGILGILAKRVDGVLRLLMQVKMEPGNPNLVQLSPTVQATHSNYTRAHRGRPVRFLEYFIRPRRVLADVLQSEHGSWFYGKRNRNMIVEVTGDVPGHPDFHWLTVAEIGALLRHDNLVNMDARTVLACAPLPPRHGRAAHSDVELLSWFTGERTRRRVHTEPLPLGRTPGWERTADCIRHEAGRYFRVVGVDVRAATREVHRWTQPLIEPVGRGVVAFLTREIDGVAHVLAHARTEGGFRDTVELGPTVQCDPGSHRHLPPAARPAYLDAVLNAPPERVRYRAVHAEEGGRLLNAENSYLVVEASGPDARRPPPPDFRWVTPDQLGMLVRHGQYVNVQARTLLACINTGAARLTGT</sequence>
<dbReference type="Proteomes" id="UP001595923">
    <property type="component" value="Unassembled WGS sequence"/>
</dbReference>
<organism evidence="2 3">
    <name type="scientific">Nocardiopsis mangrovi</name>
    <dbReference type="NCBI Taxonomy" id="1179818"/>
    <lineage>
        <taxon>Bacteria</taxon>
        <taxon>Bacillati</taxon>
        <taxon>Actinomycetota</taxon>
        <taxon>Actinomycetes</taxon>
        <taxon>Streptosporangiales</taxon>
        <taxon>Nocardiopsidaceae</taxon>
        <taxon>Nocardiopsis</taxon>
    </lineage>
</organism>
<dbReference type="RefSeq" id="WP_378571601.1">
    <property type="nucleotide sequence ID" value="NZ_JBHSFQ010000002.1"/>
</dbReference>
<dbReference type="EMBL" id="JBHSFQ010000002">
    <property type="protein sequence ID" value="MFC4560997.1"/>
    <property type="molecule type" value="Genomic_DNA"/>
</dbReference>